<keyword evidence="4" id="KW-1185">Reference proteome</keyword>
<dbReference type="Proteomes" id="UP001432322">
    <property type="component" value="Unassembled WGS sequence"/>
</dbReference>
<dbReference type="InterPro" id="IPR012955">
    <property type="entry name" value="CASP_C"/>
</dbReference>
<evidence type="ECO:0000256" key="1">
    <source>
        <dbReference type="SAM" id="Phobius"/>
    </source>
</evidence>
<accession>A0AAV5VBM3</accession>
<keyword evidence="1" id="KW-0812">Transmembrane</keyword>
<protein>
    <recommendedName>
        <fullName evidence="2">CASP C-terminal domain-containing protein</fullName>
    </recommendedName>
</protein>
<evidence type="ECO:0000313" key="4">
    <source>
        <dbReference type="Proteomes" id="UP001432322"/>
    </source>
</evidence>
<keyword evidence="1" id="KW-1133">Transmembrane helix</keyword>
<organism evidence="3 4">
    <name type="scientific">Pristionchus fissidentatus</name>
    <dbReference type="NCBI Taxonomy" id="1538716"/>
    <lineage>
        <taxon>Eukaryota</taxon>
        <taxon>Metazoa</taxon>
        <taxon>Ecdysozoa</taxon>
        <taxon>Nematoda</taxon>
        <taxon>Chromadorea</taxon>
        <taxon>Rhabditida</taxon>
        <taxon>Rhabditina</taxon>
        <taxon>Diplogasteromorpha</taxon>
        <taxon>Diplogasteroidea</taxon>
        <taxon>Neodiplogasteridae</taxon>
        <taxon>Pristionchus</taxon>
    </lineage>
</organism>
<proteinExistence type="predicted"/>
<gene>
    <name evidence="3" type="ORF">PFISCL1PPCAC_8383</name>
</gene>
<comment type="caution">
    <text evidence="3">The sequence shown here is derived from an EMBL/GenBank/DDBJ whole genome shotgun (WGS) entry which is preliminary data.</text>
</comment>
<evidence type="ECO:0000313" key="3">
    <source>
        <dbReference type="EMBL" id="GMT17086.1"/>
    </source>
</evidence>
<dbReference type="GO" id="GO:0000139">
    <property type="term" value="C:Golgi membrane"/>
    <property type="evidence" value="ECO:0007669"/>
    <property type="project" value="InterPro"/>
</dbReference>
<feature type="domain" description="CASP C-terminal" evidence="2">
    <location>
        <begin position="1"/>
        <end position="110"/>
    </location>
</feature>
<dbReference type="Pfam" id="PF08172">
    <property type="entry name" value="CASP_C"/>
    <property type="match status" value="1"/>
</dbReference>
<name>A0AAV5VBM3_9BILA</name>
<dbReference type="EMBL" id="BTSY01000003">
    <property type="protein sequence ID" value="GMT17086.1"/>
    <property type="molecule type" value="Genomic_DNA"/>
</dbReference>
<dbReference type="AlphaFoldDB" id="A0AAV5VBM3"/>
<keyword evidence="1" id="KW-0472">Membrane</keyword>
<sequence length="133" mass="15520">MRGECAKLREDNTQLYGKIRFLQSIRSSAASAVAIDEDGTYKQQWEQKMNPFERFTKQESLRHVQRLPIHDKATLSIARAVFANASARFTFFCYLVVLHLLVFMVLYHSAWSSVSSRDDCVEQFAKHMKEHHH</sequence>
<reference evidence="3" key="1">
    <citation type="submission" date="2023-10" db="EMBL/GenBank/DDBJ databases">
        <title>Genome assembly of Pristionchus species.</title>
        <authorList>
            <person name="Yoshida K."/>
            <person name="Sommer R.J."/>
        </authorList>
    </citation>
    <scope>NUCLEOTIDE SEQUENCE</scope>
    <source>
        <strain evidence="3">RS5133</strain>
    </source>
</reference>
<evidence type="ECO:0000259" key="2">
    <source>
        <dbReference type="Pfam" id="PF08172"/>
    </source>
</evidence>
<feature type="transmembrane region" description="Helical" evidence="1">
    <location>
        <begin position="89"/>
        <end position="107"/>
    </location>
</feature>
<dbReference type="GO" id="GO:0006891">
    <property type="term" value="P:intra-Golgi vesicle-mediated transport"/>
    <property type="evidence" value="ECO:0007669"/>
    <property type="project" value="InterPro"/>
</dbReference>